<keyword evidence="1" id="KW-0472">Membrane</keyword>
<proteinExistence type="predicted"/>
<gene>
    <name evidence="2" type="ORF">FOC81_05280</name>
</gene>
<feature type="transmembrane region" description="Helical" evidence="1">
    <location>
        <begin position="90"/>
        <end position="108"/>
    </location>
</feature>
<organism evidence="2 3">
    <name type="scientific">Achromobacter denitrificans</name>
    <name type="common">Alcaligenes denitrificans</name>
    <dbReference type="NCBI Taxonomy" id="32002"/>
    <lineage>
        <taxon>Bacteria</taxon>
        <taxon>Pseudomonadati</taxon>
        <taxon>Pseudomonadota</taxon>
        <taxon>Betaproteobacteria</taxon>
        <taxon>Burkholderiales</taxon>
        <taxon>Alcaligenaceae</taxon>
        <taxon>Achromobacter</taxon>
    </lineage>
</organism>
<name>A0A6N0JGD5_ACHDE</name>
<dbReference type="RefSeq" id="WP_174715863.1">
    <property type="nucleotide sequence ID" value="NZ_CP054569.1"/>
</dbReference>
<reference evidence="2 3" key="1">
    <citation type="submission" date="2020-05" db="EMBL/GenBank/DDBJ databases">
        <title>FDA dAtabase for Regulatory Grade micrObial Sequences (FDA-ARGOS): Supporting development and validation of Infectious Disease Dx tests.</title>
        <authorList>
            <person name="Sproer C."/>
            <person name="Gronow S."/>
            <person name="Severitt S."/>
            <person name="Schroder I."/>
            <person name="Tallon L."/>
            <person name="Sadzewicz L."/>
            <person name="Zhao X."/>
            <person name="Vavikolanu K."/>
            <person name="Mehta A."/>
            <person name="Aluvathingal J."/>
            <person name="Nadendla S."/>
            <person name="Myers T."/>
            <person name="Yan Y."/>
            <person name="Sichtig H."/>
        </authorList>
    </citation>
    <scope>NUCLEOTIDE SEQUENCE [LARGE SCALE GENOMIC DNA]</scope>
    <source>
        <strain evidence="2 3">FDAARGOS_787</strain>
    </source>
</reference>
<dbReference type="AlphaFoldDB" id="A0A6N0JGD5"/>
<sequence>MMAWISLGWAFAASAMLGLSMPRHQEQMLSRELGGPWTLAWRAAGYLGLGVALIPCLQAWSVSVAIAAWLGVLTAATMALGALLAYAPGMVLAGAGFAALASALAWAAA</sequence>
<keyword evidence="1" id="KW-1133">Transmembrane helix</keyword>
<keyword evidence="1" id="KW-0812">Transmembrane</keyword>
<dbReference type="InterPro" id="IPR021762">
    <property type="entry name" value="DUF3325"/>
</dbReference>
<dbReference type="Proteomes" id="UP000509782">
    <property type="component" value="Chromosome"/>
</dbReference>
<evidence type="ECO:0000313" key="3">
    <source>
        <dbReference type="Proteomes" id="UP000509782"/>
    </source>
</evidence>
<evidence type="ECO:0000313" key="2">
    <source>
        <dbReference type="EMBL" id="QKQ46132.1"/>
    </source>
</evidence>
<protein>
    <submittedName>
        <fullName evidence="2">DUF3325 domain-containing protein</fullName>
    </submittedName>
</protein>
<dbReference type="Pfam" id="PF11804">
    <property type="entry name" value="DUF3325"/>
    <property type="match status" value="1"/>
</dbReference>
<evidence type="ECO:0000256" key="1">
    <source>
        <dbReference type="SAM" id="Phobius"/>
    </source>
</evidence>
<dbReference type="EMBL" id="CP054569">
    <property type="protein sequence ID" value="QKQ46132.1"/>
    <property type="molecule type" value="Genomic_DNA"/>
</dbReference>
<accession>A0A6N0JGD5</accession>